<sequence>MNTNQTELQKKLLPRHIRFMALGGAIGTGIFKGTSETVSIAGPAVVLSYIFAGLLLLVVMTAIAEMAIAYPGTNMKGFIHKAFGTRVSFVIGWLYCFMWLVVCIIEVIAAGSFLQYWFPSIPLWTLSVLCASGIVAINFLSVKHYGEFEFWFAGIKITMIVLFILLGAGILFDIIPSNQVDYLQNYTNEEFFPKGFSGVVSALLVVIFSYGGSELIGLTLNETKDAEKVLPKVVRGVIVRIVLFYTLPILIICGLIPWNQLSGDSSPFVQVLSTVGFSSAAHIMNFVLITAVLSAANSGLYGCTRMLHSLAMEGEAPKWFAYVSKKGIPLYGLICSAIVLIGGSFIAYLSPERIFGYLMAIPGFTVSIVWISICLAQVKLRKTYEKQPSFKVWGFPYISLFTALVLTVICVIFMLNPQNRISMGVCLGVLCLLIIVSVLTKQRSK</sequence>
<dbReference type="PANTHER" id="PTHR43495">
    <property type="entry name" value="GABA PERMEASE"/>
    <property type="match status" value="1"/>
</dbReference>
<keyword evidence="4" id="KW-0029">Amino-acid transport</keyword>
<keyword evidence="10" id="KW-1185">Reference proteome</keyword>
<dbReference type="Pfam" id="PF00324">
    <property type="entry name" value="AA_permease"/>
    <property type="match status" value="1"/>
</dbReference>
<evidence type="ECO:0000259" key="8">
    <source>
        <dbReference type="Pfam" id="PF00324"/>
    </source>
</evidence>
<dbReference type="PIRSF" id="PIRSF006060">
    <property type="entry name" value="AA_transporter"/>
    <property type="match status" value="1"/>
</dbReference>
<dbReference type="PANTHER" id="PTHR43495:SF5">
    <property type="entry name" value="GAMMA-AMINOBUTYRIC ACID PERMEASE"/>
    <property type="match status" value="1"/>
</dbReference>
<dbReference type="Proteomes" id="UP001218246">
    <property type="component" value="Unassembled WGS sequence"/>
</dbReference>
<feature type="transmembrane region" description="Helical" evidence="7">
    <location>
        <begin position="195"/>
        <end position="216"/>
    </location>
</feature>
<dbReference type="Gene3D" id="1.20.1740.10">
    <property type="entry name" value="Amino acid/polyamine transporter I"/>
    <property type="match status" value="1"/>
</dbReference>
<reference evidence="9 10" key="1">
    <citation type="submission" date="2023-04" db="EMBL/GenBank/DDBJ databases">
        <title>Ectobacillus antri isolated from activated sludge.</title>
        <authorList>
            <person name="Yan P."/>
            <person name="Liu X."/>
        </authorList>
    </citation>
    <scope>NUCLEOTIDE SEQUENCE [LARGE SCALE GENOMIC DNA]</scope>
    <source>
        <strain evidence="9 10">C18H</strain>
    </source>
</reference>
<name>A0ABT6H352_9BACI</name>
<organism evidence="9 10">
    <name type="scientific">Ectobacillus antri</name>
    <dbReference type="NCBI Taxonomy" id="2486280"/>
    <lineage>
        <taxon>Bacteria</taxon>
        <taxon>Bacillati</taxon>
        <taxon>Bacillota</taxon>
        <taxon>Bacilli</taxon>
        <taxon>Bacillales</taxon>
        <taxon>Bacillaceae</taxon>
        <taxon>Ectobacillus</taxon>
    </lineage>
</organism>
<keyword evidence="2" id="KW-0813">Transport</keyword>
<dbReference type="EMBL" id="JARULN010000002">
    <property type="protein sequence ID" value="MDG5753203.1"/>
    <property type="molecule type" value="Genomic_DNA"/>
</dbReference>
<evidence type="ECO:0000256" key="3">
    <source>
        <dbReference type="ARBA" id="ARBA00022692"/>
    </source>
</evidence>
<evidence type="ECO:0000313" key="10">
    <source>
        <dbReference type="Proteomes" id="UP001218246"/>
    </source>
</evidence>
<feature type="transmembrane region" description="Helical" evidence="7">
    <location>
        <begin position="328"/>
        <end position="348"/>
    </location>
</feature>
<comment type="subcellular location">
    <subcellularLocation>
        <location evidence="1">Cell membrane</location>
        <topology evidence="1">Multi-pass membrane protein</topology>
    </subcellularLocation>
</comment>
<evidence type="ECO:0000256" key="1">
    <source>
        <dbReference type="ARBA" id="ARBA00004651"/>
    </source>
</evidence>
<feature type="transmembrane region" description="Helical" evidence="7">
    <location>
        <begin position="237"/>
        <end position="259"/>
    </location>
</feature>
<dbReference type="InterPro" id="IPR004840">
    <property type="entry name" value="Amino_acid_permease_CS"/>
</dbReference>
<evidence type="ECO:0000256" key="6">
    <source>
        <dbReference type="ARBA" id="ARBA00023136"/>
    </source>
</evidence>
<evidence type="ECO:0000256" key="4">
    <source>
        <dbReference type="ARBA" id="ARBA00022970"/>
    </source>
</evidence>
<feature type="transmembrane region" description="Helical" evidence="7">
    <location>
        <begin position="397"/>
        <end position="415"/>
    </location>
</feature>
<feature type="transmembrane region" description="Helical" evidence="7">
    <location>
        <begin position="89"/>
        <end position="117"/>
    </location>
</feature>
<feature type="transmembrane region" description="Helical" evidence="7">
    <location>
        <begin position="12"/>
        <end position="31"/>
    </location>
</feature>
<evidence type="ECO:0000256" key="2">
    <source>
        <dbReference type="ARBA" id="ARBA00022448"/>
    </source>
</evidence>
<feature type="transmembrane region" description="Helical" evidence="7">
    <location>
        <begin position="279"/>
        <end position="303"/>
    </location>
</feature>
<keyword evidence="6 7" id="KW-0472">Membrane</keyword>
<proteinExistence type="predicted"/>
<evidence type="ECO:0000256" key="7">
    <source>
        <dbReference type="SAM" id="Phobius"/>
    </source>
</evidence>
<feature type="transmembrane region" description="Helical" evidence="7">
    <location>
        <begin position="153"/>
        <end position="175"/>
    </location>
</feature>
<feature type="transmembrane region" description="Helical" evidence="7">
    <location>
        <begin position="354"/>
        <end position="376"/>
    </location>
</feature>
<feature type="transmembrane region" description="Helical" evidence="7">
    <location>
        <begin position="123"/>
        <end position="141"/>
    </location>
</feature>
<accession>A0ABT6H352</accession>
<gene>
    <name evidence="9" type="ORF">P6P90_04215</name>
</gene>
<evidence type="ECO:0000256" key="5">
    <source>
        <dbReference type="ARBA" id="ARBA00022989"/>
    </source>
</evidence>
<feature type="domain" description="Amino acid permease/ SLC12A" evidence="8">
    <location>
        <begin position="16"/>
        <end position="436"/>
    </location>
</feature>
<protein>
    <submittedName>
        <fullName evidence="9">Amino acid permease</fullName>
    </submittedName>
</protein>
<evidence type="ECO:0000313" key="9">
    <source>
        <dbReference type="EMBL" id="MDG5753203.1"/>
    </source>
</evidence>
<keyword evidence="3 7" id="KW-0812">Transmembrane</keyword>
<feature type="transmembrane region" description="Helical" evidence="7">
    <location>
        <begin position="421"/>
        <end position="440"/>
    </location>
</feature>
<comment type="caution">
    <text evidence="9">The sequence shown here is derived from an EMBL/GenBank/DDBJ whole genome shotgun (WGS) entry which is preliminary data.</text>
</comment>
<keyword evidence="5 7" id="KW-1133">Transmembrane helix</keyword>
<dbReference type="PROSITE" id="PS00218">
    <property type="entry name" value="AMINO_ACID_PERMEASE_1"/>
    <property type="match status" value="1"/>
</dbReference>
<dbReference type="InterPro" id="IPR004841">
    <property type="entry name" value="AA-permease/SLC12A_dom"/>
</dbReference>
<dbReference type="RefSeq" id="WP_124563313.1">
    <property type="nucleotide sequence ID" value="NZ_JARRRY010000001.1"/>
</dbReference>
<feature type="transmembrane region" description="Helical" evidence="7">
    <location>
        <begin position="46"/>
        <end position="68"/>
    </location>
</feature>